<dbReference type="Pfam" id="PF13456">
    <property type="entry name" value="RVT_3"/>
    <property type="match status" value="1"/>
</dbReference>
<evidence type="ECO:0000313" key="3">
    <source>
        <dbReference type="Proteomes" id="UP000593575"/>
    </source>
</evidence>
<gene>
    <name evidence="2" type="ORF">Goarm_022347</name>
</gene>
<dbReference type="AlphaFoldDB" id="A0A7J9KG63"/>
<reference evidence="2 3" key="1">
    <citation type="journal article" date="2019" name="Genome Biol. Evol.">
        <title>Insights into the evolution of the New World diploid cottons (Gossypium, subgenus Houzingenia) based on genome sequencing.</title>
        <authorList>
            <person name="Grover C.E."/>
            <person name="Arick M.A. 2nd"/>
            <person name="Thrash A."/>
            <person name="Conover J.L."/>
            <person name="Sanders W.S."/>
            <person name="Peterson D.G."/>
            <person name="Frelichowski J.E."/>
            <person name="Scheffler J.A."/>
            <person name="Scheffler B.E."/>
            <person name="Wendel J.F."/>
        </authorList>
    </citation>
    <scope>NUCLEOTIDE SEQUENCE [LARGE SCALE GENOMIC DNA]</scope>
    <source>
        <strain evidence="2">6</strain>
        <tissue evidence="2">Leaf</tissue>
    </source>
</reference>
<dbReference type="GO" id="GO:0003676">
    <property type="term" value="F:nucleic acid binding"/>
    <property type="evidence" value="ECO:0007669"/>
    <property type="project" value="InterPro"/>
</dbReference>
<organism evidence="2 3">
    <name type="scientific">Gossypium armourianum</name>
    <dbReference type="NCBI Taxonomy" id="34283"/>
    <lineage>
        <taxon>Eukaryota</taxon>
        <taxon>Viridiplantae</taxon>
        <taxon>Streptophyta</taxon>
        <taxon>Embryophyta</taxon>
        <taxon>Tracheophyta</taxon>
        <taxon>Spermatophyta</taxon>
        <taxon>Magnoliopsida</taxon>
        <taxon>eudicotyledons</taxon>
        <taxon>Gunneridae</taxon>
        <taxon>Pentapetalae</taxon>
        <taxon>rosids</taxon>
        <taxon>malvids</taxon>
        <taxon>Malvales</taxon>
        <taxon>Malvaceae</taxon>
        <taxon>Malvoideae</taxon>
        <taxon>Gossypium</taxon>
    </lineage>
</organism>
<protein>
    <recommendedName>
        <fullName evidence="1">RNase H type-1 domain-containing protein</fullName>
    </recommendedName>
</protein>
<accession>A0A7J9KG63</accession>
<dbReference type="Proteomes" id="UP000593575">
    <property type="component" value="Unassembled WGS sequence"/>
</dbReference>
<dbReference type="EMBL" id="JABFAE010415483">
    <property type="protein sequence ID" value="MBA0845420.1"/>
    <property type="molecule type" value="Genomic_DNA"/>
</dbReference>
<dbReference type="GO" id="GO:0004523">
    <property type="term" value="F:RNA-DNA hybrid ribonuclease activity"/>
    <property type="evidence" value="ECO:0007669"/>
    <property type="project" value="InterPro"/>
</dbReference>
<keyword evidence="3" id="KW-1185">Reference proteome</keyword>
<comment type="caution">
    <text evidence="2">The sequence shown here is derived from an EMBL/GenBank/DDBJ whole genome shotgun (WGS) entry which is preliminary data.</text>
</comment>
<feature type="domain" description="RNase H type-1" evidence="1">
    <location>
        <begin position="74"/>
        <end position="114"/>
    </location>
</feature>
<evidence type="ECO:0000259" key="1">
    <source>
        <dbReference type="Pfam" id="PF13456"/>
    </source>
</evidence>
<sequence>MEWKSFFSYNVLAAIENWNMYEFSSSHSFAQEIVDMGVSWMRSFIMMLAPMLHVNPMITAMQWSTSNRGKVIIFKIEARAILEGLRLAWEKGIRQLKIECDNALLMETIVASRAADSKMLE</sequence>
<evidence type="ECO:0000313" key="2">
    <source>
        <dbReference type="EMBL" id="MBA0845420.1"/>
    </source>
</evidence>
<dbReference type="InterPro" id="IPR002156">
    <property type="entry name" value="RNaseH_domain"/>
</dbReference>
<proteinExistence type="predicted"/>
<name>A0A7J9KG63_9ROSI</name>